<evidence type="ECO:0000256" key="1">
    <source>
        <dbReference type="SAM" id="MobiDB-lite"/>
    </source>
</evidence>
<proteinExistence type="predicted"/>
<dbReference type="Proteomes" id="UP001438292">
    <property type="component" value="Unassembled WGS sequence"/>
</dbReference>
<protein>
    <submittedName>
        <fullName evidence="2">Uncharacterized protein</fullName>
    </submittedName>
</protein>
<evidence type="ECO:0000313" key="3">
    <source>
        <dbReference type="Proteomes" id="UP001438292"/>
    </source>
</evidence>
<dbReference type="RefSeq" id="WP_221663945.1">
    <property type="nucleotide sequence ID" value="NZ_CP197095.1"/>
</dbReference>
<evidence type="ECO:0000313" key="2">
    <source>
        <dbReference type="EMBL" id="MEO3953683.1"/>
    </source>
</evidence>
<dbReference type="EMBL" id="JBDQQU010000004">
    <property type="protein sequence ID" value="MEO3953683.1"/>
    <property type="molecule type" value="Genomic_DNA"/>
</dbReference>
<feature type="region of interest" description="Disordered" evidence="1">
    <location>
        <begin position="36"/>
        <end position="74"/>
    </location>
</feature>
<gene>
    <name evidence="2" type="ORF">ABH309_04380</name>
</gene>
<name>A0ABV0H3T5_9NEIS</name>
<keyword evidence="3" id="KW-1185">Reference proteome</keyword>
<sequence length="74" mass="8374">MEGLQHAVLSGSLIVKKKYEQLIPQEAKRQYLQNAKQHIATQQADRKNQTKKSSPLTLAHLPSHHYQAMGPNKS</sequence>
<accession>A0ABV0H3T5</accession>
<reference evidence="2 3" key="1">
    <citation type="submission" date="2024-05" db="EMBL/GenBank/DDBJ databases">
        <authorList>
            <person name="De Oliveira J.P."/>
            <person name="Noriler S.A."/>
            <person name="De Oliveira A.G."/>
            <person name="Sipoli D.S."/>
        </authorList>
    </citation>
    <scope>NUCLEOTIDE SEQUENCE [LARGE SCALE GENOMIC DNA]</scope>
    <source>
        <strain evidence="2 3">LABIM186</strain>
    </source>
</reference>
<comment type="caution">
    <text evidence="2">The sequence shown here is derived from an EMBL/GenBank/DDBJ whole genome shotgun (WGS) entry which is preliminary data.</text>
</comment>
<organism evidence="2 3">
    <name type="scientific">Chromobacterium piscinae</name>
    <dbReference type="NCBI Taxonomy" id="686831"/>
    <lineage>
        <taxon>Bacteria</taxon>
        <taxon>Pseudomonadati</taxon>
        <taxon>Pseudomonadota</taxon>
        <taxon>Betaproteobacteria</taxon>
        <taxon>Neisseriales</taxon>
        <taxon>Chromobacteriaceae</taxon>
        <taxon>Chromobacterium</taxon>
    </lineage>
</organism>